<dbReference type="Gene3D" id="3.30.200.20">
    <property type="entry name" value="Phosphorylase Kinase, domain 1"/>
    <property type="match status" value="1"/>
</dbReference>
<gene>
    <name evidence="8" type="ORF">F3Y22_tig00110556pilonHSYRG00350</name>
</gene>
<dbReference type="Proteomes" id="UP000436088">
    <property type="component" value="Unassembled WGS sequence"/>
</dbReference>
<evidence type="ECO:0000256" key="6">
    <source>
        <dbReference type="SAM" id="MobiDB-lite"/>
    </source>
</evidence>
<dbReference type="FunFam" id="3.30.200.20:FF:000162">
    <property type="entry name" value="Adenine nucleotide alpha hydrolase-like domain kinase"/>
    <property type="match status" value="1"/>
</dbReference>
<reference evidence="8" key="1">
    <citation type="submission" date="2019-09" db="EMBL/GenBank/DDBJ databases">
        <title>Draft genome information of white flower Hibiscus syriacus.</title>
        <authorList>
            <person name="Kim Y.-M."/>
        </authorList>
    </citation>
    <scope>NUCLEOTIDE SEQUENCE [LARGE SCALE GENOMIC DNA]</scope>
    <source>
        <strain evidence="8">YM2019G1</strain>
    </source>
</reference>
<dbReference type="GO" id="GO:0061630">
    <property type="term" value="F:ubiquitin protein ligase activity"/>
    <property type="evidence" value="ECO:0007669"/>
    <property type="project" value="UniProtKB-EC"/>
</dbReference>
<dbReference type="GO" id="GO:0005524">
    <property type="term" value="F:ATP binding"/>
    <property type="evidence" value="ECO:0007669"/>
    <property type="project" value="UniProtKB-KW"/>
</dbReference>
<feature type="region of interest" description="Disordered" evidence="6">
    <location>
        <begin position="131"/>
        <end position="173"/>
    </location>
</feature>
<evidence type="ECO:0000256" key="3">
    <source>
        <dbReference type="ARBA" id="ARBA00022741"/>
    </source>
</evidence>
<dbReference type="EC" id="2.3.2.27" evidence="2"/>
<comment type="caution">
    <text evidence="8">The sequence shown here is derived from an EMBL/GenBank/DDBJ whole genome shotgun (WGS) entry which is preliminary data.</text>
</comment>
<proteinExistence type="predicted"/>
<dbReference type="EMBL" id="VEPZ02001028">
    <property type="protein sequence ID" value="KAE8700582.1"/>
    <property type="molecule type" value="Genomic_DNA"/>
</dbReference>
<dbReference type="GO" id="GO:0004672">
    <property type="term" value="F:protein kinase activity"/>
    <property type="evidence" value="ECO:0007669"/>
    <property type="project" value="InterPro"/>
</dbReference>
<evidence type="ECO:0000313" key="8">
    <source>
        <dbReference type="EMBL" id="KAE8700582.1"/>
    </source>
</evidence>
<protein>
    <recommendedName>
        <fullName evidence="2">RING-type E3 ubiquitin transferase</fullName>
        <ecNumber evidence="2">2.3.2.27</ecNumber>
    </recommendedName>
</protein>
<dbReference type="InterPro" id="IPR001245">
    <property type="entry name" value="Ser-Thr/Tyr_kinase_cat_dom"/>
</dbReference>
<dbReference type="PANTHER" id="PTHR45647">
    <property type="entry name" value="OS02G0152300 PROTEIN"/>
    <property type="match status" value="1"/>
</dbReference>
<keyword evidence="9" id="KW-1185">Reference proteome</keyword>
<dbReference type="AlphaFoldDB" id="A0A6A3ACC1"/>
<organism evidence="8 9">
    <name type="scientific">Hibiscus syriacus</name>
    <name type="common">Rose of Sharon</name>
    <dbReference type="NCBI Taxonomy" id="106335"/>
    <lineage>
        <taxon>Eukaryota</taxon>
        <taxon>Viridiplantae</taxon>
        <taxon>Streptophyta</taxon>
        <taxon>Embryophyta</taxon>
        <taxon>Tracheophyta</taxon>
        <taxon>Spermatophyta</taxon>
        <taxon>Magnoliopsida</taxon>
        <taxon>eudicotyledons</taxon>
        <taxon>Gunneridae</taxon>
        <taxon>Pentapetalae</taxon>
        <taxon>rosids</taxon>
        <taxon>malvids</taxon>
        <taxon>Malvales</taxon>
        <taxon>Malvaceae</taxon>
        <taxon>Malvoideae</taxon>
        <taxon>Hibiscus</taxon>
    </lineage>
</organism>
<comment type="catalytic activity">
    <reaction evidence="1">
        <text>S-ubiquitinyl-[E2 ubiquitin-conjugating enzyme]-L-cysteine + [acceptor protein]-L-lysine = [E2 ubiquitin-conjugating enzyme]-L-cysteine + N(6)-ubiquitinyl-[acceptor protein]-L-lysine.</text>
        <dbReference type="EC" id="2.3.2.27"/>
    </reaction>
</comment>
<evidence type="ECO:0000256" key="2">
    <source>
        <dbReference type="ARBA" id="ARBA00012483"/>
    </source>
</evidence>
<sequence length="463" mass="51222">MWYPKGSTSTSIKKGGGNGLVAVATDKDKGSQHAFRWAVEHLLSKKPNRCNGSDSSNLFLYPKRYSDVVKALTEYVSYAAIEKLVLGAPSRSGIMRKFRDDVPSCVSKASSLQQVSAPYMSFRKESQGLFVSKPSLSNPGSGKGVDNRSASKHRTSIDRGSWRVSRNNPVKQKMLPPTRASLARAFADLSESDTDISFVSSDRPSTDCGSSFLFDSFIDSIRNLRLSNCTDISVGSMRTGMRWADCSSQFDFSQPSIDSGRSSCSSQNLRSNFSKATGTSIKDRLEEVQQAEEAAMTAVEKEKAKCKAAESVQKRILSNSNIKYKRYSIEEIEKATENFAPNRKIGGGYGPVFKCYLEQTQVAVKVLRPDAAQGRLQFLQEIEVLSCIRHPNILLLLGACPEHGILVYEYMPSRMAHLKRCWTLQPDLDKEVLPELTRLKEIAEENMPPSCFADSEGASPTHD</sequence>
<dbReference type="Pfam" id="PF07714">
    <property type="entry name" value="PK_Tyr_Ser-Thr"/>
    <property type="match status" value="1"/>
</dbReference>
<evidence type="ECO:0000256" key="5">
    <source>
        <dbReference type="ARBA" id="ARBA00022840"/>
    </source>
</evidence>
<keyword evidence="5" id="KW-0067">ATP-binding</keyword>
<dbReference type="InterPro" id="IPR011009">
    <property type="entry name" value="Kinase-like_dom_sf"/>
</dbReference>
<evidence type="ECO:0000256" key="1">
    <source>
        <dbReference type="ARBA" id="ARBA00000900"/>
    </source>
</evidence>
<feature type="domain" description="Serine-threonine/tyrosine-protein kinase catalytic" evidence="7">
    <location>
        <begin position="344"/>
        <end position="413"/>
    </location>
</feature>
<dbReference type="SUPFAM" id="SSF56112">
    <property type="entry name" value="Protein kinase-like (PK-like)"/>
    <property type="match status" value="1"/>
</dbReference>
<keyword evidence="3" id="KW-0547">Nucleotide-binding</keyword>
<evidence type="ECO:0000259" key="7">
    <source>
        <dbReference type="Pfam" id="PF07714"/>
    </source>
</evidence>
<accession>A0A6A3ACC1</accession>
<evidence type="ECO:0000256" key="4">
    <source>
        <dbReference type="ARBA" id="ARBA00022786"/>
    </source>
</evidence>
<dbReference type="PANTHER" id="PTHR45647:SF76">
    <property type="entry name" value="PROTEIN KINASE DOMAIN-CONTAINING PROTEIN"/>
    <property type="match status" value="1"/>
</dbReference>
<evidence type="ECO:0000313" key="9">
    <source>
        <dbReference type="Proteomes" id="UP000436088"/>
    </source>
</evidence>
<name>A0A6A3ACC1_HIBSY</name>
<dbReference type="InterPro" id="IPR051348">
    <property type="entry name" value="U-box_ubiquitin_ligases"/>
</dbReference>
<keyword evidence="4" id="KW-0833">Ubl conjugation pathway</keyword>